<dbReference type="Proteomes" id="UP001501576">
    <property type="component" value="Unassembled WGS sequence"/>
</dbReference>
<protein>
    <submittedName>
        <fullName evidence="2">Uncharacterized protein</fullName>
    </submittedName>
</protein>
<evidence type="ECO:0000313" key="3">
    <source>
        <dbReference type="Proteomes" id="UP001501576"/>
    </source>
</evidence>
<proteinExistence type="predicted"/>
<comment type="caution">
    <text evidence="2">The sequence shown here is derived from an EMBL/GenBank/DDBJ whole genome shotgun (WGS) entry which is preliminary data.</text>
</comment>
<evidence type="ECO:0000313" key="2">
    <source>
        <dbReference type="EMBL" id="GAA0542722.1"/>
    </source>
</evidence>
<reference evidence="2 3" key="1">
    <citation type="journal article" date="2019" name="Int. J. Syst. Evol. Microbiol.">
        <title>The Global Catalogue of Microorganisms (GCM) 10K type strain sequencing project: providing services to taxonomists for standard genome sequencing and annotation.</title>
        <authorList>
            <consortium name="The Broad Institute Genomics Platform"/>
            <consortium name="The Broad Institute Genome Sequencing Center for Infectious Disease"/>
            <person name="Wu L."/>
            <person name="Ma J."/>
        </authorList>
    </citation>
    <scope>NUCLEOTIDE SEQUENCE [LARGE SCALE GENOMIC DNA]</scope>
    <source>
        <strain evidence="2 3">JCM 5052</strain>
    </source>
</reference>
<name>A0ABN1DGD7_9ACTN</name>
<gene>
    <name evidence="2" type="ORF">GCM10010390_50940</name>
</gene>
<sequence length="124" mass="13215">MLVLQQLPQPLLGEGADAVPQGAERQMVVIRERQVVMAGHPPSLRPSPGARAASGHPRTYGENDITGEGGGEGCHPAVHNGESTAGRQRPSREDSAEPLGRGMFPAAHRRLRTPSVPCSPFVRR</sequence>
<dbReference type="EMBL" id="BAAABZ010000049">
    <property type="protein sequence ID" value="GAA0542722.1"/>
    <property type="molecule type" value="Genomic_DNA"/>
</dbReference>
<feature type="region of interest" description="Disordered" evidence="1">
    <location>
        <begin position="39"/>
        <end position="124"/>
    </location>
</feature>
<organism evidence="2 3">
    <name type="scientific">Streptomyces mordarskii</name>
    <dbReference type="NCBI Taxonomy" id="1226758"/>
    <lineage>
        <taxon>Bacteria</taxon>
        <taxon>Bacillati</taxon>
        <taxon>Actinomycetota</taxon>
        <taxon>Actinomycetes</taxon>
        <taxon>Kitasatosporales</taxon>
        <taxon>Streptomycetaceae</taxon>
        <taxon>Streptomyces</taxon>
    </lineage>
</organism>
<evidence type="ECO:0000256" key="1">
    <source>
        <dbReference type="SAM" id="MobiDB-lite"/>
    </source>
</evidence>
<accession>A0ABN1DGD7</accession>
<keyword evidence="3" id="KW-1185">Reference proteome</keyword>